<name>A0A3Q2E730_CYPVA</name>
<dbReference type="GeneTree" id="ENSGT00940000163025"/>
<dbReference type="STRING" id="28743.ENSCVAP00000027279"/>
<keyword evidence="2 3" id="KW-0040">ANK repeat</keyword>
<reference evidence="4" key="1">
    <citation type="submission" date="2025-08" db="UniProtKB">
        <authorList>
            <consortium name="Ensembl"/>
        </authorList>
    </citation>
    <scope>IDENTIFICATION</scope>
</reference>
<dbReference type="AlphaFoldDB" id="A0A3Q2E730"/>
<dbReference type="Ensembl" id="ENSCVAT00000029858.1">
    <property type="protein sequence ID" value="ENSCVAP00000027279.1"/>
    <property type="gene ID" value="ENSCVAG00000013493.1"/>
</dbReference>
<reference evidence="4" key="2">
    <citation type="submission" date="2025-09" db="UniProtKB">
        <authorList>
            <consortium name="Ensembl"/>
        </authorList>
    </citation>
    <scope>IDENTIFICATION</scope>
</reference>
<feature type="repeat" description="ANK" evidence="3">
    <location>
        <begin position="80"/>
        <end position="112"/>
    </location>
</feature>
<dbReference type="SUPFAM" id="SSF48403">
    <property type="entry name" value="Ankyrin repeat"/>
    <property type="match status" value="1"/>
</dbReference>
<evidence type="ECO:0000313" key="4">
    <source>
        <dbReference type="Ensembl" id="ENSCVAP00000027279.1"/>
    </source>
</evidence>
<dbReference type="OMA" id="HCRSSCH"/>
<proteinExistence type="predicted"/>
<dbReference type="PROSITE" id="PS50088">
    <property type="entry name" value="ANK_REPEAT"/>
    <property type="match status" value="2"/>
</dbReference>
<accession>A0A3Q2E730</accession>
<dbReference type="InterPro" id="IPR036770">
    <property type="entry name" value="Ankyrin_rpt-contain_sf"/>
</dbReference>
<keyword evidence="5" id="KW-1185">Reference proteome</keyword>
<evidence type="ECO:0000313" key="5">
    <source>
        <dbReference type="Proteomes" id="UP000265020"/>
    </source>
</evidence>
<dbReference type="Proteomes" id="UP000265020">
    <property type="component" value="Unassembled WGS sequence"/>
</dbReference>
<sequence>MLKASEQTGTKILLDAMSKDKIHLARFVLDALDGEIVDSKAGGAQTPLICSVLLPDSQTRCRFIELLLQKGASVNYQDGNGRTALSHACEIGYLDAVKILVQNGADPEIQDSWGNTPLMYAAVAGHTLVVEFLLLQPPLPSAPLL</sequence>
<evidence type="ECO:0000256" key="1">
    <source>
        <dbReference type="ARBA" id="ARBA00022737"/>
    </source>
</evidence>
<evidence type="ECO:0000256" key="2">
    <source>
        <dbReference type="ARBA" id="ARBA00023043"/>
    </source>
</evidence>
<organism evidence="4 5">
    <name type="scientific">Cyprinodon variegatus</name>
    <name type="common">Sheepshead minnow</name>
    <dbReference type="NCBI Taxonomy" id="28743"/>
    <lineage>
        <taxon>Eukaryota</taxon>
        <taxon>Metazoa</taxon>
        <taxon>Chordata</taxon>
        <taxon>Craniata</taxon>
        <taxon>Vertebrata</taxon>
        <taxon>Euteleostomi</taxon>
        <taxon>Actinopterygii</taxon>
        <taxon>Neopterygii</taxon>
        <taxon>Teleostei</taxon>
        <taxon>Neoteleostei</taxon>
        <taxon>Acanthomorphata</taxon>
        <taxon>Ovalentaria</taxon>
        <taxon>Atherinomorphae</taxon>
        <taxon>Cyprinodontiformes</taxon>
        <taxon>Cyprinodontidae</taxon>
        <taxon>Cyprinodon</taxon>
    </lineage>
</organism>
<dbReference type="SMART" id="SM00248">
    <property type="entry name" value="ANK"/>
    <property type="match status" value="3"/>
</dbReference>
<evidence type="ECO:0000256" key="3">
    <source>
        <dbReference type="PROSITE-ProRule" id="PRU00023"/>
    </source>
</evidence>
<dbReference type="Gene3D" id="1.25.40.20">
    <property type="entry name" value="Ankyrin repeat-containing domain"/>
    <property type="match status" value="1"/>
</dbReference>
<dbReference type="InterPro" id="IPR002110">
    <property type="entry name" value="Ankyrin_rpt"/>
</dbReference>
<dbReference type="PANTHER" id="PTHR24161:SF124">
    <property type="entry name" value="TRANSIENT RECEPTOR POTENTIAL CHANNEL PYREXIA"/>
    <property type="match status" value="1"/>
</dbReference>
<dbReference type="PROSITE" id="PS50297">
    <property type="entry name" value="ANK_REP_REGION"/>
    <property type="match status" value="2"/>
</dbReference>
<protein>
    <submittedName>
        <fullName evidence="4">Uncharacterized protein</fullName>
    </submittedName>
</protein>
<feature type="repeat" description="ANK" evidence="3">
    <location>
        <begin position="113"/>
        <end position="134"/>
    </location>
</feature>
<keyword evidence="1" id="KW-0677">Repeat</keyword>
<dbReference type="Pfam" id="PF12796">
    <property type="entry name" value="Ank_2"/>
    <property type="match status" value="1"/>
</dbReference>
<dbReference type="PANTHER" id="PTHR24161">
    <property type="entry name" value="ANK_REP_REGION DOMAIN-CONTAINING PROTEIN-RELATED"/>
    <property type="match status" value="1"/>
</dbReference>